<protein>
    <submittedName>
        <fullName evidence="1">GNAT family N-acetyltransferase</fullName>
        <ecNumber evidence="1">2.3.1.-</ecNumber>
    </submittedName>
</protein>
<dbReference type="EC" id="2.3.1.-" evidence="1"/>
<sequence length="323" mass="36479">MKLLFRAPTEADWPVIRRNFALAFHRPRPQAVWDWIYRDAPDGACAMAAFDAENGALAAFYGATRHRALYRGQPFWLGQIRDVFSHPAYRGGRRGPFVQTAEAFFERYTGAGDERMALLYGFPSETSYRIGELMLHYRRLPAAALWHCPAPSPEAYAFGSEAVLEQVDGFGEESERLWRQRESAVVLGLVRNARFLDWRFAAQSGRQYLKLLIRRYDESGAAGYLVTRTMGREAWLVDACLPADFTAARLAWERLTARLALQGVRRISTWALPSQQASLARLGFGQGGWTPPVFPTYRLFDSSCSEAEVEAVLGFNMADADIF</sequence>
<dbReference type="Pfam" id="PF13527">
    <property type="entry name" value="Acetyltransf_9"/>
    <property type="match status" value="1"/>
</dbReference>
<dbReference type="Gene3D" id="3.40.630.30">
    <property type="match status" value="1"/>
</dbReference>
<gene>
    <name evidence="1" type="ORF">ACFOW7_20905</name>
</gene>
<comment type="caution">
    <text evidence="1">The sequence shown here is derived from an EMBL/GenBank/DDBJ whole genome shotgun (WGS) entry which is preliminary data.</text>
</comment>
<dbReference type="Proteomes" id="UP001595791">
    <property type="component" value="Unassembled WGS sequence"/>
</dbReference>
<evidence type="ECO:0000313" key="2">
    <source>
        <dbReference type="Proteomes" id="UP001595791"/>
    </source>
</evidence>
<keyword evidence="2" id="KW-1185">Reference proteome</keyword>
<keyword evidence="1" id="KW-0012">Acyltransferase</keyword>
<reference evidence="2" key="1">
    <citation type="journal article" date="2019" name="Int. J. Syst. Evol. Microbiol.">
        <title>The Global Catalogue of Microorganisms (GCM) 10K type strain sequencing project: providing services to taxonomists for standard genome sequencing and annotation.</title>
        <authorList>
            <consortium name="The Broad Institute Genomics Platform"/>
            <consortium name="The Broad Institute Genome Sequencing Center for Infectious Disease"/>
            <person name="Wu L."/>
            <person name="Ma J."/>
        </authorList>
    </citation>
    <scope>NUCLEOTIDE SEQUENCE [LARGE SCALE GENOMIC DNA]</scope>
    <source>
        <strain evidence="2">LMG 29894</strain>
    </source>
</reference>
<name>A0ABV8MXR3_9NEIS</name>
<accession>A0ABV8MXR3</accession>
<dbReference type="InterPro" id="IPR016181">
    <property type="entry name" value="Acyl_CoA_acyltransferase"/>
</dbReference>
<dbReference type="EMBL" id="JBHSBU010000002">
    <property type="protein sequence ID" value="MFC4161801.1"/>
    <property type="molecule type" value="Genomic_DNA"/>
</dbReference>
<dbReference type="RefSeq" id="WP_378168332.1">
    <property type="nucleotide sequence ID" value="NZ_JBHSBU010000002.1"/>
</dbReference>
<evidence type="ECO:0000313" key="1">
    <source>
        <dbReference type="EMBL" id="MFC4161801.1"/>
    </source>
</evidence>
<proteinExistence type="predicted"/>
<keyword evidence="1" id="KW-0808">Transferase</keyword>
<dbReference type="SUPFAM" id="SSF55729">
    <property type="entry name" value="Acyl-CoA N-acyltransferases (Nat)"/>
    <property type="match status" value="2"/>
</dbReference>
<organism evidence="1 2">
    <name type="scientific">Chitinimonas lacunae</name>
    <dbReference type="NCBI Taxonomy" id="1963018"/>
    <lineage>
        <taxon>Bacteria</taxon>
        <taxon>Pseudomonadati</taxon>
        <taxon>Pseudomonadota</taxon>
        <taxon>Betaproteobacteria</taxon>
        <taxon>Neisseriales</taxon>
        <taxon>Chitinibacteraceae</taxon>
        <taxon>Chitinimonas</taxon>
    </lineage>
</organism>
<dbReference type="GO" id="GO:0016746">
    <property type="term" value="F:acyltransferase activity"/>
    <property type="evidence" value="ECO:0007669"/>
    <property type="project" value="UniProtKB-KW"/>
</dbReference>